<reference evidence="1" key="2">
    <citation type="submission" date="2011-11" db="EMBL/GenBank/DDBJ databases">
        <authorList>
            <person name="Barker E."/>
        </authorList>
    </citation>
    <scope>NUCLEOTIDE SEQUENCE</scope>
    <source>
        <strain evidence="1">Birmingham 1</strain>
    </source>
</reference>
<sequence length="50" mass="5793">MKNFLSYKRALPASLILTIPTTFSYWSFENSNIDLLSWINRGGAPTWNKK</sequence>
<name>G8C3I3_9MOLU</name>
<organism evidence="1">
    <name type="scientific">Candidatus Mycoplasma haematominutum 'Birmingham 1'</name>
    <dbReference type="NCBI Taxonomy" id="1116213"/>
    <lineage>
        <taxon>Bacteria</taxon>
        <taxon>Bacillati</taxon>
        <taxon>Mycoplasmatota</taxon>
        <taxon>Mollicutes</taxon>
        <taxon>Mycoplasmataceae</taxon>
        <taxon>Mycoplasma</taxon>
    </lineage>
</organism>
<accession>G8C3I3</accession>
<dbReference type="KEGG" id="mhb:MHM_03630"/>
<proteinExistence type="predicted"/>
<protein>
    <submittedName>
        <fullName evidence="1">Uncharacterized protein</fullName>
    </submittedName>
</protein>
<dbReference type="AlphaFoldDB" id="G8C3I3"/>
<evidence type="ECO:0000313" key="1">
    <source>
        <dbReference type="EMBL" id="CCE66881.1"/>
    </source>
</evidence>
<dbReference type="HOGENOM" id="CLU_3115801_0_0_14"/>
<reference evidence="1" key="1">
    <citation type="submission" date="2011-11" db="EMBL/GenBank/DDBJ databases">
        <title>Complete genome sequence of Candidatus Mycoplasma haemominutum.</title>
        <authorList>
            <person name="Barker E.N."/>
            <person name="Darby A.C."/>
            <person name="Helps C.R."/>
            <person name="Peters I.R."/>
            <person name="Hughes M.A."/>
            <person name="Radford A.D."/>
            <person name="Novacco M."/>
            <person name="Boretti F."/>
            <person name="Hofmann-Lehmann R."/>
            <person name="Tasker S."/>
        </authorList>
    </citation>
    <scope>NUCLEOTIDE SEQUENCE</scope>
    <source>
        <strain evidence="1">Birmingham 1</strain>
    </source>
</reference>
<dbReference type="EMBL" id="HE613254">
    <property type="protein sequence ID" value="CCE66881.1"/>
    <property type="molecule type" value="Genomic_DNA"/>
</dbReference>
<gene>
    <name evidence="1" type="ORF">MHM_03630</name>
</gene>